<feature type="domain" description="Glycosyltransferase 2-like" evidence="2">
    <location>
        <begin position="9"/>
        <end position="164"/>
    </location>
</feature>
<dbReference type="GO" id="GO:0016757">
    <property type="term" value="F:glycosyltransferase activity"/>
    <property type="evidence" value="ECO:0007669"/>
    <property type="project" value="UniProtKB-KW"/>
</dbReference>
<keyword evidence="1" id="KW-0812">Transmembrane</keyword>
<organism evidence="3 4">
    <name type="scientific">Niabella pedocola</name>
    <dbReference type="NCBI Taxonomy" id="1752077"/>
    <lineage>
        <taxon>Bacteria</taxon>
        <taxon>Pseudomonadati</taxon>
        <taxon>Bacteroidota</taxon>
        <taxon>Chitinophagia</taxon>
        <taxon>Chitinophagales</taxon>
        <taxon>Chitinophagaceae</taxon>
        <taxon>Niabella</taxon>
    </lineage>
</organism>
<reference evidence="3 4" key="1">
    <citation type="submission" date="2021-11" db="EMBL/GenBank/DDBJ databases">
        <title>Genomic of Niabella pedocola.</title>
        <authorList>
            <person name="Wu T."/>
        </authorList>
    </citation>
    <scope>NUCLEOTIDE SEQUENCE [LARGE SCALE GENOMIC DNA]</scope>
    <source>
        <strain evidence="3 4">JCM 31011</strain>
    </source>
</reference>
<proteinExistence type="predicted"/>
<dbReference type="InterPro" id="IPR001173">
    <property type="entry name" value="Glyco_trans_2-like"/>
</dbReference>
<dbReference type="PANTHER" id="PTHR43685">
    <property type="entry name" value="GLYCOSYLTRANSFERASE"/>
    <property type="match status" value="1"/>
</dbReference>
<evidence type="ECO:0000256" key="1">
    <source>
        <dbReference type="SAM" id="Phobius"/>
    </source>
</evidence>
<dbReference type="PANTHER" id="PTHR43685:SF2">
    <property type="entry name" value="GLYCOSYLTRANSFERASE 2-LIKE DOMAIN-CONTAINING PROTEIN"/>
    <property type="match status" value="1"/>
</dbReference>
<protein>
    <submittedName>
        <fullName evidence="3">Glycosyltransferase</fullName>
        <ecNumber evidence="3">2.4.-.-</ecNumber>
    </submittedName>
</protein>
<keyword evidence="3" id="KW-0808">Transferase</keyword>
<dbReference type="Proteomes" id="UP001199816">
    <property type="component" value="Unassembled WGS sequence"/>
</dbReference>
<feature type="transmembrane region" description="Helical" evidence="1">
    <location>
        <begin position="240"/>
        <end position="262"/>
    </location>
</feature>
<sequence>MIYGQSNVTVVVVTFNRRQLLERCLDAIKNQRGVTPNILVVNNNSTDGTTEWLATQEGLKVISQENKGGAFGFYTGIKTAFEDGAEWIWCMDDDGQPATDALMLLLKHQDKKPCVLSPVVLDIEDRKTIVFKTGNFKTYMDLKEPLIDNVGYPFNGTMLHRAVVEKAGLPRKELVIWGDESEYWNRILYRHQFHAYLVSQSHHYHPAQYTLFYLKEWDLKTGWKVYFYIRNKPFVYQSRYTSAFIAHVKAYYFVLGFFYTIMRYQKNDKKLKFKLARKAIKDGFRGNTSMGIKDVVQYIAKLTKSKN</sequence>
<evidence type="ECO:0000259" key="2">
    <source>
        <dbReference type="Pfam" id="PF00535"/>
    </source>
</evidence>
<keyword evidence="1" id="KW-0472">Membrane</keyword>
<dbReference type="RefSeq" id="WP_231007632.1">
    <property type="nucleotide sequence ID" value="NZ_JAJNEC010000006.1"/>
</dbReference>
<name>A0ABS8PVT8_9BACT</name>
<comment type="caution">
    <text evidence="3">The sequence shown here is derived from an EMBL/GenBank/DDBJ whole genome shotgun (WGS) entry which is preliminary data.</text>
</comment>
<dbReference type="EMBL" id="JAJNEC010000006">
    <property type="protein sequence ID" value="MCD2425197.1"/>
    <property type="molecule type" value="Genomic_DNA"/>
</dbReference>
<dbReference type="SUPFAM" id="SSF53448">
    <property type="entry name" value="Nucleotide-diphospho-sugar transferases"/>
    <property type="match status" value="1"/>
</dbReference>
<dbReference type="Pfam" id="PF00535">
    <property type="entry name" value="Glycos_transf_2"/>
    <property type="match status" value="1"/>
</dbReference>
<keyword evidence="4" id="KW-1185">Reference proteome</keyword>
<accession>A0ABS8PVT8</accession>
<dbReference type="InterPro" id="IPR050834">
    <property type="entry name" value="Glycosyltransf_2"/>
</dbReference>
<dbReference type="InterPro" id="IPR029044">
    <property type="entry name" value="Nucleotide-diphossugar_trans"/>
</dbReference>
<evidence type="ECO:0000313" key="3">
    <source>
        <dbReference type="EMBL" id="MCD2425197.1"/>
    </source>
</evidence>
<dbReference type="EC" id="2.4.-.-" evidence="3"/>
<dbReference type="Gene3D" id="3.90.550.10">
    <property type="entry name" value="Spore Coat Polysaccharide Biosynthesis Protein SpsA, Chain A"/>
    <property type="match status" value="1"/>
</dbReference>
<gene>
    <name evidence="3" type="ORF">LQ567_20595</name>
</gene>
<evidence type="ECO:0000313" key="4">
    <source>
        <dbReference type="Proteomes" id="UP001199816"/>
    </source>
</evidence>
<keyword evidence="3" id="KW-0328">Glycosyltransferase</keyword>
<keyword evidence="1" id="KW-1133">Transmembrane helix</keyword>